<sequence>MTTTNQRTVLVTGATGNVGRHVVAGLLTAGARVRALTRAPTRTDLPAAWHPTPTPTGSPVSVEVLGGDLLDPASIRAAAAGVDAAFLLWPYLTTDGAAAAVRALAEQAPHLVFLSATAVRDDAPPGQGDVYAQVEELIREATAATGGTWTFLRASGFATNTLGWAEQLATTGAVSWVYGKAARSLIHERDIADVAVATLLDDRHAGARHVLTGPESITQLDQVRILGEAAGVPARWEEIPTEAAREQMSAFAPPAFVDDALRYWATLVHEPEPVTDDVERITGHRARTFRTWATDHADAFRRST</sequence>
<keyword evidence="3" id="KW-1185">Reference proteome</keyword>
<accession>A0A937RTY1</accession>
<protein>
    <submittedName>
        <fullName evidence="2">NmrA family NAD(P)-binding protein</fullName>
    </submittedName>
</protein>
<gene>
    <name evidence="2" type="ORF">I7412_40245</name>
</gene>
<dbReference type="InterPro" id="IPR051604">
    <property type="entry name" value="Ergot_Alk_Oxidoreductase"/>
</dbReference>
<evidence type="ECO:0000313" key="3">
    <source>
        <dbReference type="Proteomes" id="UP000604475"/>
    </source>
</evidence>
<dbReference type="InterPro" id="IPR008030">
    <property type="entry name" value="NmrA-like"/>
</dbReference>
<feature type="domain" description="NmrA-like" evidence="1">
    <location>
        <begin position="6"/>
        <end position="246"/>
    </location>
</feature>
<dbReference type="SUPFAM" id="SSF51735">
    <property type="entry name" value="NAD(P)-binding Rossmann-fold domains"/>
    <property type="match status" value="1"/>
</dbReference>
<dbReference type="PANTHER" id="PTHR43162">
    <property type="match status" value="1"/>
</dbReference>
<dbReference type="RefSeq" id="WP_203003418.1">
    <property type="nucleotide sequence ID" value="NZ_JADWYU010000118.1"/>
</dbReference>
<dbReference type="Gene3D" id="3.40.50.720">
    <property type="entry name" value="NAD(P)-binding Rossmann-like Domain"/>
    <property type="match status" value="1"/>
</dbReference>
<dbReference type="InterPro" id="IPR036291">
    <property type="entry name" value="NAD(P)-bd_dom_sf"/>
</dbReference>
<name>A0A937RTY1_9ACTN</name>
<dbReference type="PANTHER" id="PTHR43162:SF1">
    <property type="entry name" value="PRESTALK A DIFFERENTIATION PROTEIN A"/>
    <property type="match status" value="1"/>
</dbReference>
<dbReference type="AlphaFoldDB" id="A0A937RTY1"/>
<comment type="caution">
    <text evidence="2">The sequence shown here is derived from an EMBL/GenBank/DDBJ whole genome shotgun (WGS) entry which is preliminary data.</text>
</comment>
<dbReference type="EMBL" id="JAEACQ010000378">
    <property type="protein sequence ID" value="MBL7633279.1"/>
    <property type="molecule type" value="Genomic_DNA"/>
</dbReference>
<proteinExistence type="predicted"/>
<dbReference type="Proteomes" id="UP000604475">
    <property type="component" value="Unassembled WGS sequence"/>
</dbReference>
<organism evidence="2 3">
    <name type="scientific">Frankia nepalensis</name>
    <dbReference type="NCBI Taxonomy" id="1836974"/>
    <lineage>
        <taxon>Bacteria</taxon>
        <taxon>Bacillati</taxon>
        <taxon>Actinomycetota</taxon>
        <taxon>Actinomycetes</taxon>
        <taxon>Frankiales</taxon>
        <taxon>Frankiaceae</taxon>
        <taxon>Frankia</taxon>
    </lineage>
</organism>
<reference evidence="2" key="1">
    <citation type="submission" date="2020-12" db="EMBL/GenBank/DDBJ databases">
        <title>Genomic characterization of non-nitrogen-fixing Frankia strains.</title>
        <authorList>
            <person name="Carlos-Shanley C."/>
            <person name="Guerra T."/>
            <person name="Hahn D."/>
        </authorList>
    </citation>
    <scope>NUCLEOTIDE SEQUENCE</scope>
    <source>
        <strain evidence="2">CN6</strain>
    </source>
</reference>
<evidence type="ECO:0000259" key="1">
    <source>
        <dbReference type="Pfam" id="PF05368"/>
    </source>
</evidence>
<evidence type="ECO:0000313" key="2">
    <source>
        <dbReference type="EMBL" id="MBL7633279.1"/>
    </source>
</evidence>
<dbReference type="Pfam" id="PF05368">
    <property type="entry name" value="NmrA"/>
    <property type="match status" value="1"/>
</dbReference>